<protein>
    <recommendedName>
        <fullName evidence="2">AMP-dependent synthetase/ligase domain-containing protein</fullName>
    </recommendedName>
</protein>
<evidence type="ECO:0000313" key="4">
    <source>
        <dbReference type="Proteomes" id="UP000326198"/>
    </source>
</evidence>
<sequence length="452" mass="50295">MRQVLREQLPSAWFDENGLLQPDAPSIAFLAFNGYYFIVSFLAIAARGGIRVPLCKSEHSDYGRKANCILVDKGCSEMALAIKDFAQNAAGQQLTVHPVTRAEPNTAPKFETDEQLTSSPDTGCLVLFTSGTTSVPKGVFLSRRLFYSTQDPLDLDGLYLSTSSVHWIGGSTGLIDSVLYGQKLHIVKGDCGAAKRWELLKAGTITEMSVSPTALRELKDYDNENISCLAPEDRDEYINGARKLKVVYSSGSPLHPSTRQFFVDLTGMPFMNGYGITEMGGGVMIASADPEFWEGYIGTPMEGRTVKLSDGDHGEILVKHPRMFIKYMNDEAAPRAAFDEEGFYKPSDYAHRVEDNYFFDGRVSSDFAYKLPPLLRVLQDEEQVPLTTTGKQLKREALQKYFHISGYMPADYAVEGVEYWGNKIEMDASARAVDWGAFIIVFGWCYRCGYKS</sequence>
<dbReference type="InterPro" id="IPR020845">
    <property type="entry name" value="AMP-binding_CS"/>
</dbReference>
<dbReference type="EMBL" id="ML736247">
    <property type="protein sequence ID" value="KAE8376115.1"/>
    <property type="molecule type" value="Genomic_DNA"/>
</dbReference>
<organism evidence="3 4">
    <name type="scientific">Aspergillus bertholletiae</name>
    <dbReference type="NCBI Taxonomy" id="1226010"/>
    <lineage>
        <taxon>Eukaryota</taxon>
        <taxon>Fungi</taxon>
        <taxon>Dikarya</taxon>
        <taxon>Ascomycota</taxon>
        <taxon>Pezizomycotina</taxon>
        <taxon>Eurotiomycetes</taxon>
        <taxon>Eurotiomycetidae</taxon>
        <taxon>Eurotiales</taxon>
        <taxon>Aspergillaceae</taxon>
        <taxon>Aspergillus</taxon>
        <taxon>Aspergillus subgen. Circumdati</taxon>
    </lineage>
</organism>
<dbReference type="GO" id="GO:0006631">
    <property type="term" value="P:fatty acid metabolic process"/>
    <property type="evidence" value="ECO:0007669"/>
    <property type="project" value="TreeGrafter"/>
</dbReference>
<comment type="similarity">
    <text evidence="1">Belongs to the ATP-dependent AMP-binding enzyme family.</text>
</comment>
<dbReference type="GO" id="GO:0031956">
    <property type="term" value="F:medium-chain fatty acid-CoA ligase activity"/>
    <property type="evidence" value="ECO:0007669"/>
    <property type="project" value="TreeGrafter"/>
</dbReference>
<feature type="domain" description="AMP-dependent synthetase/ligase" evidence="2">
    <location>
        <begin position="17"/>
        <end position="327"/>
    </location>
</feature>
<dbReference type="SUPFAM" id="SSF56801">
    <property type="entry name" value="Acetyl-CoA synthetase-like"/>
    <property type="match status" value="1"/>
</dbReference>
<name>A0A5N7B275_9EURO</name>
<dbReference type="Proteomes" id="UP000326198">
    <property type="component" value="Unassembled WGS sequence"/>
</dbReference>
<dbReference type="OrthoDB" id="6614653at2759"/>
<dbReference type="PANTHER" id="PTHR43201:SF8">
    <property type="entry name" value="ACYL-COA SYNTHETASE FAMILY MEMBER 3"/>
    <property type="match status" value="1"/>
</dbReference>
<dbReference type="PANTHER" id="PTHR43201">
    <property type="entry name" value="ACYL-COA SYNTHETASE"/>
    <property type="match status" value="1"/>
</dbReference>
<dbReference type="InterPro" id="IPR042099">
    <property type="entry name" value="ANL_N_sf"/>
</dbReference>
<dbReference type="Pfam" id="PF00501">
    <property type="entry name" value="AMP-binding"/>
    <property type="match status" value="1"/>
</dbReference>
<gene>
    <name evidence="3" type="ORF">BDV26DRAFT_294439</name>
</gene>
<accession>A0A5N7B275</accession>
<evidence type="ECO:0000313" key="3">
    <source>
        <dbReference type="EMBL" id="KAE8376115.1"/>
    </source>
</evidence>
<evidence type="ECO:0000259" key="2">
    <source>
        <dbReference type="Pfam" id="PF00501"/>
    </source>
</evidence>
<dbReference type="Gene3D" id="3.40.50.12780">
    <property type="entry name" value="N-terminal domain of ligase-like"/>
    <property type="match status" value="1"/>
</dbReference>
<dbReference type="InterPro" id="IPR000873">
    <property type="entry name" value="AMP-dep_synth/lig_dom"/>
</dbReference>
<reference evidence="3 4" key="1">
    <citation type="submission" date="2019-04" db="EMBL/GenBank/DDBJ databases">
        <title>Friends and foes A comparative genomics studyof 23 Aspergillus species from section Flavi.</title>
        <authorList>
            <consortium name="DOE Joint Genome Institute"/>
            <person name="Kjaerbolling I."/>
            <person name="Vesth T."/>
            <person name="Frisvad J.C."/>
            <person name="Nybo J.L."/>
            <person name="Theobald S."/>
            <person name="Kildgaard S."/>
            <person name="Isbrandt T."/>
            <person name="Kuo A."/>
            <person name="Sato A."/>
            <person name="Lyhne E.K."/>
            <person name="Kogle M.E."/>
            <person name="Wiebenga A."/>
            <person name="Kun R.S."/>
            <person name="Lubbers R.J."/>
            <person name="Makela M.R."/>
            <person name="Barry K."/>
            <person name="Chovatia M."/>
            <person name="Clum A."/>
            <person name="Daum C."/>
            <person name="Haridas S."/>
            <person name="He G."/>
            <person name="LaButti K."/>
            <person name="Lipzen A."/>
            <person name="Mondo S."/>
            <person name="Riley R."/>
            <person name="Salamov A."/>
            <person name="Simmons B.A."/>
            <person name="Magnuson J.K."/>
            <person name="Henrissat B."/>
            <person name="Mortensen U.H."/>
            <person name="Larsen T.O."/>
            <person name="Devries R.P."/>
            <person name="Grigoriev I.V."/>
            <person name="Machida M."/>
            <person name="Baker S.E."/>
            <person name="Andersen M.R."/>
        </authorList>
    </citation>
    <scope>NUCLEOTIDE SEQUENCE [LARGE SCALE GENOMIC DNA]</scope>
    <source>
        <strain evidence="3 4">IBT 29228</strain>
    </source>
</reference>
<evidence type="ECO:0000256" key="1">
    <source>
        <dbReference type="ARBA" id="ARBA00006432"/>
    </source>
</evidence>
<proteinExistence type="inferred from homology"/>
<dbReference type="PROSITE" id="PS00455">
    <property type="entry name" value="AMP_BINDING"/>
    <property type="match status" value="1"/>
</dbReference>
<dbReference type="AlphaFoldDB" id="A0A5N7B275"/>
<keyword evidence="4" id="KW-1185">Reference proteome</keyword>